<sequence length="146" mass="16578">MIETCSGATVAMAGSRDCQRSERRCWCWWRPRLEGGASAGAVKGDWKKDSSWWLLKGRRRDCQRSERRCWCWWRPRLEGGASAGARNRRRQRDDRDVLISGGCDGIRRLPAVEEEELVLVLEKVAGRGRLMVVVEGSARGAGGRCW</sequence>
<dbReference type="Gramene" id="ONK64588">
    <property type="protein sequence ID" value="ONK64588"/>
    <property type="gene ID" value="A4U43_C07F27660"/>
</dbReference>
<dbReference type="AlphaFoldDB" id="A0A5P1EFB8"/>
<evidence type="ECO:0000313" key="2">
    <source>
        <dbReference type="Proteomes" id="UP000243459"/>
    </source>
</evidence>
<keyword evidence="2" id="KW-1185">Reference proteome</keyword>
<organism evidence="1 2">
    <name type="scientific">Asparagus officinalis</name>
    <name type="common">Garden asparagus</name>
    <dbReference type="NCBI Taxonomy" id="4686"/>
    <lineage>
        <taxon>Eukaryota</taxon>
        <taxon>Viridiplantae</taxon>
        <taxon>Streptophyta</taxon>
        <taxon>Embryophyta</taxon>
        <taxon>Tracheophyta</taxon>
        <taxon>Spermatophyta</taxon>
        <taxon>Magnoliopsida</taxon>
        <taxon>Liliopsida</taxon>
        <taxon>Asparagales</taxon>
        <taxon>Asparagaceae</taxon>
        <taxon>Asparagoideae</taxon>
        <taxon>Asparagus</taxon>
    </lineage>
</organism>
<accession>A0A5P1EFB8</accession>
<dbReference type="EMBL" id="CM007387">
    <property type="protein sequence ID" value="ONK64588.1"/>
    <property type="molecule type" value="Genomic_DNA"/>
</dbReference>
<protein>
    <submittedName>
        <fullName evidence="1">Uncharacterized protein</fullName>
    </submittedName>
</protein>
<reference evidence="2" key="1">
    <citation type="journal article" date="2017" name="Nat. Commun.">
        <title>The asparagus genome sheds light on the origin and evolution of a young Y chromosome.</title>
        <authorList>
            <person name="Harkess A."/>
            <person name="Zhou J."/>
            <person name="Xu C."/>
            <person name="Bowers J.E."/>
            <person name="Van der Hulst R."/>
            <person name="Ayyampalayam S."/>
            <person name="Mercati F."/>
            <person name="Riccardi P."/>
            <person name="McKain M.R."/>
            <person name="Kakrana A."/>
            <person name="Tang H."/>
            <person name="Ray J."/>
            <person name="Groenendijk J."/>
            <person name="Arikit S."/>
            <person name="Mathioni S.M."/>
            <person name="Nakano M."/>
            <person name="Shan H."/>
            <person name="Telgmann-Rauber A."/>
            <person name="Kanno A."/>
            <person name="Yue Z."/>
            <person name="Chen H."/>
            <person name="Li W."/>
            <person name="Chen Y."/>
            <person name="Xu X."/>
            <person name="Zhang Y."/>
            <person name="Luo S."/>
            <person name="Chen H."/>
            <person name="Gao J."/>
            <person name="Mao Z."/>
            <person name="Pires J.C."/>
            <person name="Luo M."/>
            <person name="Kudrna D."/>
            <person name="Wing R.A."/>
            <person name="Meyers B.C."/>
            <person name="Yi K."/>
            <person name="Kong H."/>
            <person name="Lavrijsen P."/>
            <person name="Sunseri F."/>
            <person name="Falavigna A."/>
            <person name="Ye Y."/>
            <person name="Leebens-Mack J.H."/>
            <person name="Chen G."/>
        </authorList>
    </citation>
    <scope>NUCLEOTIDE SEQUENCE [LARGE SCALE GENOMIC DNA]</scope>
    <source>
        <strain evidence="2">cv. DH0086</strain>
    </source>
</reference>
<gene>
    <name evidence="1" type="ORF">A4U43_C07F27660</name>
</gene>
<proteinExistence type="predicted"/>
<name>A0A5P1EFB8_ASPOF</name>
<evidence type="ECO:0000313" key="1">
    <source>
        <dbReference type="EMBL" id="ONK64588.1"/>
    </source>
</evidence>
<dbReference type="Proteomes" id="UP000243459">
    <property type="component" value="Chromosome 7"/>
</dbReference>